<dbReference type="GeneID" id="28965806"/>
<name>A0A1A6ACX1_9TREE</name>
<reference evidence="1" key="1">
    <citation type="submission" date="2013-07" db="EMBL/GenBank/DDBJ databases">
        <title>The Genome Sequence of Cryptococcus dejecticola CBS10117.</title>
        <authorList>
            <consortium name="The Broad Institute Genome Sequencing Platform"/>
            <person name="Cuomo C."/>
            <person name="Litvintseva A."/>
            <person name="Chen Y."/>
            <person name="Heitman J."/>
            <person name="Sun S."/>
            <person name="Springer D."/>
            <person name="Dromer F."/>
            <person name="Young S.K."/>
            <person name="Zeng Q."/>
            <person name="Gargeya S."/>
            <person name="Fitzgerald M."/>
            <person name="Abouelleil A."/>
            <person name="Alvarado L."/>
            <person name="Berlin A.M."/>
            <person name="Chapman S.B."/>
            <person name="Dewar J."/>
            <person name="Goldberg J."/>
            <person name="Griggs A."/>
            <person name="Gujja S."/>
            <person name="Hansen M."/>
            <person name="Howarth C."/>
            <person name="Imamovic A."/>
            <person name="Larimer J."/>
            <person name="McCowan C."/>
            <person name="Murphy C."/>
            <person name="Pearson M."/>
            <person name="Priest M."/>
            <person name="Roberts A."/>
            <person name="Saif S."/>
            <person name="Shea T."/>
            <person name="Sykes S."/>
            <person name="Wortman J."/>
            <person name="Nusbaum C."/>
            <person name="Birren B."/>
        </authorList>
    </citation>
    <scope>NUCLEOTIDE SEQUENCE [LARGE SCALE GENOMIC DNA]</scope>
    <source>
        <strain evidence="1">CBS 10117</strain>
    </source>
</reference>
<dbReference type="EMBL" id="KI894028">
    <property type="protein sequence ID" value="OBR87893.1"/>
    <property type="molecule type" value="Genomic_DNA"/>
</dbReference>
<accession>A0A1A6ACX1</accession>
<sequence>MSVGPSTTCPIWTYANAAELVAAHAGSSMPTTPPISHRFPGTRVPDKHTKAAMFGLCAPQPWDEVSRASRARRFPRILVKADTKRTFKPNITIPYRQSVPIDDQNNRKLFLASNKLRVSIADNELFNRAQSELANQAIFFEAEGSILSLLFSLDENGSSVFFEDLPPLLKTAPNALHHAFTKNNLEMRHLERMYEKAAAVRRSQIHGKTQAQIKADPLLSSFVKQRLTNGGSIPDHLFGLLGDAGVAVISIEEKRMYPGALLDFLRILAHHKVVQVFMGGDHMPAKMATKDKGVWIGSPEAGHWYAKLFSQVFAECQAMDSGFFVLTDRYHSIFGRCSDADISILHVFTHNTAGADTIETPLAEFERTGIKPKQVEQPAIIPAVNPRSRYGALHSYMNLVESLVRMIFHASAARVHGPDHPFDPLS</sequence>
<evidence type="ECO:0000313" key="2">
    <source>
        <dbReference type="EMBL" id="WWC59207.1"/>
    </source>
</evidence>
<protein>
    <submittedName>
        <fullName evidence="1">Uncharacterized protein</fullName>
    </submittedName>
</protein>
<dbReference type="EMBL" id="CP144531">
    <property type="protein sequence ID" value="WWC59207.1"/>
    <property type="molecule type" value="Genomic_DNA"/>
</dbReference>
<evidence type="ECO:0000313" key="1">
    <source>
        <dbReference type="EMBL" id="OBR87893.1"/>
    </source>
</evidence>
<dbReference type="VEuPathDB" id="FungiDB:I303_02107"/>
<evidence type="ECO:0000313" key="3">
    <source>
        <dbReference type="Proteomes" id="UP000078595"/>
    </source>
</evidence>
<dbReference type="OrthoDB" id="2564756at2759"/>
<keyword evidence="3" id="KW-1185">Reference proteome</keyword>
<gene>
    <name evidence="1" type="ORF">I303_02107</name>
    <name evidence="2" type="ORF">I303_101757</name>
</gene>
<reference evidence="2" key="3">
    <citation type="submission" date="2024-02" db="EMBL/GenBank/DDBJ databases">
        <title>Comparative genomics of Cryptococcus and Kwoniella reveals pathogenesis evolution and contrasting modes of karyotype evolution via chromosome fusion or intercentromeric recombination.</title>
        <authorList>
            <person name="Coelho M.A."/>
            <person name="David-Palma M."/>
            <person name="Shea T."/>
            <person name="Bowers K."/>
            <person name="McGinley-Smith S."/>
            <person name="Mohammad A.W."/>
            <person name="Gnirke A."/>
            <person name="Yurkov A.M."/>
            <person name="Nowrousian M."/>
            <person name="Sun S."/>
            <person name="Cuomo C.A."/>
            <person name="Heitman J."/>
        </authorList>
    </citation>
    <scope>NUCLEOTIDE SEQUENCE</scope>
    <source>
        <strain evidence="2">CBS 10117</strain>
    </source>
</reference>
<organism evidence="1">
    <name type="scientific">Kwoniella dejecticola CBS 10117</name>
    <dbReference type="NCBI Taxonomy" id="1296121"/>
    <lineage>
        <taxon>Eukaryota</taxon>
        <taxon>Fungi</taxon>
        <taxon>Dikarya</taxon>
        <taxon>Basidiomycota</taxon>
        <taxon>Agaricomycotina</taxon>
        <taxon>Tremellomycetes</taxon>
        <taxon>Tremellales</taxon>
        <taxon>Cryptococcaceae</taxon>
        <taxon>Kwoniella</taxon>
    </lineage>
</organism>
<dbReference type="KEGG" id="kdj:28965806"/>
<reference evidence="2" key="2">
    <citation type="submission" date="2013-07" db="EMBL/GenBank/DDBJ databases">
        <authorList>
            <consortium name="The Broad Institute Genome Sequencing Platform"/>
            <person name="Cuomo C."/>
            <person name="Litvintseva A."/>
            <person name="Chen Y."/>
            <person name="Heitman J."/>
            <person name="Sun S."/>
            <person name="Springer D."/>
            <person name="Dromer F."/>
            <person name="Young S.K."/>
            <person name="Zeng Q."/>
            <person name="Gargeya S."/>
            <person name="Fitzgerald M."/>
            <person name="Abouelleil A."/>
            <person name="Alvarado L."/>
            <person name="Berlin A.M."/>
            <person name="Chapman S.B."/>
            <person name="Dewar J."/>
            <person name="Goldberg J."/>
            <person name="Griggs A."/>
            <person name="Gujja S."/>
            <person name="Hansen M."/>
            <person name="Howarth C."/>
            <person name="Imamovic A."/>
            <person name="Larimer J."/>
            <person name="McCowan C."/>
            <person name="Murphy C."/>
            <person name="Pearson M."/>
            <person name="Priest M."/>
            <person name="Roberts A."/>
            <person name="Saif S."/>
            <person name="Shea T."/>
            <person name="Sykes S."/>
            <person name="Wortman J."/>
            <person name="Nusbaum C."/>
            <person name="Birren B."/>
        </authorList>
    </citation>
    <scope>NUCLEOTIDE SEQUENCE</scope>
    <source>
        <strain evidence="2">CBS 10117</strain>
    </source>
</reference>
<proteinExistence type="predicted"/>
<dbReference type="Proteomes" id="UP000078595">
    <property type="component" value="Chromosome 2"/>
</dbReference>
<dbReference type="AlphaFoldDB" id="A0A1A6ACX1"/>
<dbReference type="RefSeq" id="XP_018265735.1">
    <property type="nucleotide sequence ID" value="XM_018405454.1"/>
</dbReference>